<dbReference type="Proteomes" id="UP001374584">
    <property type="component" value="Unassembled WGS sequence"/>
</dbReference>
<feature type="region of interest" description="Disordered" evidence="1">
    <location>
        <begin position="1"/>
        <end position="29"/>
    </location>
</feature>
<organism evidence="2 3">
    <name type="scientific">Phaseolus coccineus</name>
    <name type="common">Scarlet runner bean</name>
    <name type="synonym">Phaseolus multiflorus</name>
    <dbReference type="NCBI Taxonomy" id="3886"/>
    <lineage>
        <taxon>Eukaryota</taxon>
        <taxon>Viridiplantae</taxon>
        <taxon>Streptophyta</taxon>
        <taxon>Embryophyta</taxon>
        <taxon>Tracheophyta</taxon>
        <taxon>Spermatophyta</taxon>
        <taxon>Magnoliopsida</taxon>
        <taxon>eudicotyledons</taxon>
        <taxon>Gunneridae</taxon>
        <taxon>Pentapetalae</taxon>
        <taxon>rosids</taxon>
        <taxon>fabids</taxon>
        <taxon>Fabales</taxon>
        <taxon>Fabaceae</taxon>
        <taxon>Papilionoideae</taxon>
        <taxon>50 kb inversion clade</taxon>
        <taxon>NPAAA clade</taxon>
        <taxon>indigoferoid/millettioid clade</taxon>
        <taxon>Phaseoleae</taxon>
        <taxon>Phaseolus</taxon>
    </lineage>
</organism>
<gene>
    <name evidence="2" type="ORF">VNO80_01498</name>
</gene>
<protein>
    <submittedName>
        <fullName evidence="2">Uncharacterized protein</fullName>
    </submittedName>
</protein>
<evidence type="ECO:0000313" key="2">
    <source>
        <dbReference type="EMBL" id="KAK7382585.1"/>
    </source>
</evidence>
<dbReference type="EMBL" id="JAYMYR010000001">
    <property type="protein sequence ID" value="KAK7382585.1"/>
    <property type="molecule type" value="Genomic_DNA"/>
</dbReference>
<proteinExistence type="predicted"/>
<dbReference type="AlphaFoldDB" id="A0AAN9RSV1"/>
<reference evidence="2 3" key="1">
    <citation type="submission" date="2024-01" db="EMBL/GenBank/DDBJ databases">
        <title>The genomes of 5 underutilized Papilionoideae crops provide insights into root nodulation and disease resistanc.</title>
        <authorList>
            <person name="Jiang F."/>
        </authorList>
    </citation>
    <scope>NUCLEOTIDE SEQUENCE [LARGE SCALE GENOMIC DNA]</scope>
    <source>
        <strain evidence="2">JINMINGXINNONG_FW02</strain>
        <tissue evidence="2">Leaves</tissue>
    </source>
</reference>
<name>A0AAN9RSV1_PHACN</name>
<feature type="compositionally biased region" description="Polar residues" evidence="1">
    <location>
        <begin position="1"/>
        <end position="24"/>
    </location>
</feature>
<comment type="caution">
    <text evidence="2">The sequence shown here is derived from an EMBL/GenBank/DDBJ whole genome shotgun (WGS) entry which is preliminary data.</text>
</comment>
<accession>A0AAN9RSV1</accession>
<evidence type="ECO:0000313" key="3">
    <source>
        <dbReference type="Proteomes" id="UP001374584"/>
    </source>
</evidence>
<evidence type="ECO:0000256" key="1">
    <source>
        <dbReference type="SAM" id="MobiDB-lite"/>
    </source>
</evidence>
<sequence length="125" mass="13803">MSSTKMSKPTPTVTLGETLKTSSAPPRLKEAEDTINRLQQERDVTIAQARQLGQEKEESTKREAELKEKVVEASAAVDGFEAGAIDGFEAGFTRATRQAPHFVPSLDASKLHMYKEVVDRELVEE</sequence>
<keyword evidence="3" id="KW-1185">Reference proteome</keyword>